<dbReference type="PROSITE" id="PS51257">
    <property type="entry name" value="PROKAR_LIPOPROTEIN"/>
    <property type="match status" value="1"/>
</dbReference>
<dbReference type="EMBL" id="JASJOT010000039">
    <property type="protein sequence ID" value="MDJ1498065.1"/>
    <property type="molecule type" value="Genomic_DNA"/>
</dbReference>
<keyword evidence="2" id="KW-1185">Reference proteome</keyword>
<gene>
    <name evidence="1" type="ORF">QNI19_34300</name>
</gene>
<protein>
    <submittedName>
        <fullName evidence="1">Uncharacterized protein</fullName>
    </submittedName>
</protein>
<evidence type="ECO:0000313" key="1">
    <source>
        <dbReference type="EMBL" id="MDJ1498065.1"/>
    </source>
</evidence>
<name>A0ABT7CYM6_9BACT</name>
<accession>A0ABT7CYM6</accession>
<evidence type="ECO:0000313" key="2">
    <source>
        <dbReference type="Proteomes" id="UP001228581"/>
    </source>
</evidence>
<proteinExistence type="predicted"/>
<dbReference type="RefSeq" id="WP_314004194.1">
    <property type="nucleotide sequence ID" value="NZ_JASJOT010000039.1"/>
</dbReference>
<reference evidence="1 2" key="1">
    <citation type="submission" date="2023-05" db="EMBL/GenBank/DDBJ databases">
        <authorList>
            <person name="Zhang X."/>
        </authorList>
    </citation>
    <scope>NUCLEOTIDE SEQUENCE [LARGE SCALE GENOMIC DNA]</scope>
    <source>
        <strain evidence="1 2">DM2B3-1</strain>
    </source>
</reference>
<sequence>MFKKIYSYVPLIIGALLALSACKDDDDDKIKTYSSLVEVTNTSLQFDKYDMNLLFSTDEGKTFVDYPLLKPGQKYQVKIHNAGSDWISQEEDITAENHYKFDWSGSDPKPVGTGDGEVAEFVAGKNNSVLVKVTDECPYSAADWAGTYSAVVQKGSTAGSTKTVTITPDPTIPNRFILTGFYEQAGLTAYLDFDEATGSVKFPNQTTTASKNISESSGVYKSCTGEIVIKLKYDYTVSNTLTAWYYRLKKKS</sequence>
<comment type="caution">
    <text evidence="1">The sequence shown here is derived from an EMBL/GenBank/DDBJ whole genome shotgun (WGS) entry which is preliminary data.</text>
</comment>
<organism evidence="1 2">
    <name type="scientific">Xanthocytophaga flava</name>
    <dbReference type="NCBI Taxonomy" id="3048013"/>
    <lineage>
        <taxon>Bacteria</taxon>
        <taxon>Pseudomonadati</taxon>
        <taxon>Bacteroidota</taxon>
        <taxon>Cytophagia</taxon>
        <taxon>Cytophagales</taxon>
        <taxon>Rhodocytophagaceae</taxon>
        <taxon>Xanthocytophaga</taxon>
    </lineage>
</organism>
<dbReference type="Proteomes" id="UP001228581">
    <property type="component" value="Unassembled WGS sequence"/>
</dbReference>